<reference evidence="2" key="1">
    <citation type="submission" date="2021-01" db="EMBL/GenBank/DDBJ databases">
        <title>Whole genome shotgun sequence of Spirilliplanes yamanashiensis NBRC 15828.</title>
        <authorList>
            <person name="Komaki H."/>
            <person name="Tamura T."/>
        </authorList>
    </citation>
    <scope>NUCLEOTIDE SEQUENCE</scope>
    <source>
        <strain evidence="2">NBRC 15828</strain>
    </source>
</reference>
<gene>
    <name evidence="2" type="ORF">Sya03_57410</name>
</gene>
<dbReference type="RefSeq" id="WP_203941570.1">
    <property type="nucleotide sequence ID" value="NZ_BAAAGJ010000013.1"/>
</dbReference>
<comment type="caution">
    <text evidence="2">The sequence shown here is derived from an EMBL/GenBank/DDBJ whole genome shotgun (WGS) entry which is preliminary data.</text>
</comment>
<proteinExistence type="predicted"/>
<feature type="region of interest" description="Disordered" evidence="1">
    <location>
        <begin position="126"/>
        <end position="145"/>
    </location>
</feature>
<evidence type="ECO:0000313" key="2">
    <source>
        <dbReference type="EMBL" id="GIJ06389.1"/>
    </source>
</evidence>
<evidence type="ECO:0000256" key="1">
    <source>
        <dbReference type="SAM" id="MobiDB-lite"/>
    </source>
</evidence>
<dbReference type="Proteomes" id="UP000652013">
    <property type="component" value="Unassembled WGS sequence"/>
</dbReference>
<dbReference type="AlphaFoldDB" id="A0A8J4DMN2"/>
<keyword evidence="3" id="KW-1185">Reference proteome</keyword>
<accession>A0A8J4DMN2</accession>
<evidence type="ECO:0000313" key="3">
    <source>
        <dbReference type="Proteomes" id="UP000652013"/>
    </source>
</evidence>
<dbReference type="EMBL" id="BOOY01000041">
    <property type="protein sequence ID" value="GIJ06389.1"/>
    <property type="molecule type" value="Genomic_DNA"/>
</dbReference>
<name>A0A8J4DMN2_9ACTN</name>
<sequence length="316" mass="34358">MRKSTNAEAYRAMRNAADTFTGRLSAVRLHGYRAATIPAGTLHAKPARLLRRTLDRTAGAPIDPDMPVYAVSCDGTPIAWLTHHARVVTPAADLSPFQTRHQRESARALTDVHLWVIVDLADARDRREGRTADGPAGDPCANRHHPPQIRIAAQHDLSRTWWLPISGDRAATLHAAGQLAGTHEIRVIQAVGYGYYARRSNRLDLAVLCTVHRLADAHGVPPSVVGDWLADAEPTGQPDALAAAFAAAYQGLYPNRDSFVDQVLTERGWRAAMTTAGMPDRYVDRSTLSADLFSAYRDISVGAGGIAVVRRTRARG</sequence>
<protein>
    <submittedName>
        <fullName evidence="2">Uncharacterized protein</fullName>
    </submittedName>
</protein>
<organism evidence="2 3">
    <name type="scientific">Spirilliplanes yamanashiensis</name>
    <dbReference type="NCBI Taxonomy" id="42233"/>
    <lineage>
        <taxon>Bacteria</taxon>
        <taxon>Bacillati</taxon>
        <taxon>Actinomycetota</taxon>
        <taxon>Actinomycetes</taxon>
        <taxon>Micromonosporales</taxon>
        <taxon>Micromonosporaceae</taxon>
        <taxon>Spirilliplanes</taxon>
    </lineage>
</organism>